<keyword evidence="5 6" id="KW-0411">Iron-sulfur</keyword>
<keyword evidence="2 6" id="KW-0479">Metal-binding</keyword>
<evidence type="ECO:0000313" key="8">
    <source>
        <dbReference type="Proteomes" id="UP000177103"/>
    </source>
</evidence>
<dbReference type="InterPro" id="IPR001080">
    <property type="entry name" value="3Fe4S_ferredoxin"/>
</dbReference>
<dbReference type="GO" id="GO:0009055">
    <property type="term" value="F:electron transfer activity"/>
    <property type="evidence" value="ECO:0007669"/>
    <property type="project" value="UniProtKB-UniRule"/>
</dbReference>
<accession>A0A1G1WB53</accession>
<evidence type="ECO:0000256" key="6">
    <source>
        <dbReference type="RuleBase" id="RU368020"/>
    </source>
</evidence>
<evidence type="ECO:0000256" key="1">
    <source>
        <dbReference type="ARBA" id="ARBA00022448"/>
    </source>
</evidence>
<evidence type="ECO:0000256" key="4">
    <source>
        <dbReference type="ARBA" id="ARBA00023004"/>
    </source>
</evidence>
<dbReference type="Proteomes" id="UP000177103">
    <property type="component" value="Unassembled WGS sequence"/>
</dbReference>
<keyword evidence="3 6" id="KW-0249">Electron transport</keyword>
<gene>
    <name evidence="7" type="ORF">A2Y57_01180</name>
</gene>
<dbReference type="PRINTS" id="PR00352">
    <property type="entry name" value="3FE4SFRDOXIN"/>
</dbReference>
<sequence>MKVKVIRDLCIGAASCVVIAPKVFQLDSEGKAIVLDQKGMSDQIILDAAKSCPTQAIIVEDDEGNQLYP</sequence>
<dbReference type="EMBL" id="MHCQ01000007">
    <property type="protein sequence ID" value="OGY24909.1"/>
    <property type="molecule type" value="Genomic_DNA"/>
</dbReference>
<dbReference type="GO" id="GO:0005506">
    <property type="term" value="F:iron ion binding"/>
    <property type="evidence" value="ECO:0007669"/>
    <property type="project" value="UniProtKB-UniRule"/>
</dbReference>
<dbReference type="AlphaFoldDB" id="A0A1G1WB53"/>
<dbReference type="PANTHER" id="PTHR36923:SF3">
    <property type="entry name" value="FERREDOXIN"/>
    <property type="match status" value="1"/>
</dbReference>
<organism evidence="7 8">
    <name type="scientific">Candidatus Woykebacteria bacterium RBG_13_40_7b</name>
    <dbReference type="NCBI Taxonomy" id="1802594"/>
    <lineage>
        <taxon>Bacteria</taxon>
        <taxon>Candidatus Woykeibacteriota</taxon>
    </lineage>
</organism>
<keyword evidence="1 6" id="KW-0813">Transport</keyword>
<keyword evidence="4 6" id="KW-0408">Iron</keyword>
<name>A0A1G1WB53_9BACT</name>
<dbReference type="InterPro" id="IPR051269">
    <property type="entry name" value="Fe-S_cluster_ET"/>
</dbReference>
<dbReference type="Gene3D" id="3.30.70.20">
    <property type="match status" value="1"/>
</dbReference>
<dbReference type="Pfam" id="PF13370">
    <property type="entry name" value="Fer4_13"/>
    <property type="match status" value="1"/>
</dbReference>
<dbReference type="PANTHER" id="PTHR36923">
    <property type="entry name" value="FERREDOXIN"/>
    <property type="match status" value="1"/>
</dbReference>
<proteinExistence type="predicted"/>
<evidence type="ECO:0000256" key="3">
    <source>
        <dbReference type="ARBA" id="ARBA00022982"/>
    </source>
</evidence>
<reference evidence="7 8" key="1">
    <citation type="journal article" date="2016" name="Nat. Commun.">
        <title>Thousands of microbial genomes shed light on interconnected biogeochemical processes in an aquifer system.</title>
        <authorList>
            <person name="Anantharaman K."/>
            <person name="Brown C.T."/>
            <person name="Hug L.A."/>
            <person name="Sharon I."/>
            <person name="Castelle C.J."/>
            <person name="Probst A.J."/>
            <person name="Thomas B.C."/>
            <person name="Singh A."/>
            <person name="Wilkins M.J."/>
            <person name="Karaoz U."/>
            <person name="Brodie E.L."/>
            <person name="Williams K.H."/>
            <person name="Hubbard S.S."/>
            <person name="Banfield J.F."/>
        </authorList>
    </citation>
    <scope>NUCLEOTIDE SEQUENCE [LARGE SCALE GENOMIC DNA]</scope>
</reference>
<evidence type="ECO:0000313" key="7">
    <source>
        <dbReference type="EMBL" id="OGY24909.1"/>
    </source>
</evidence>
<evidence type="ECO:0000256" key="5">
    <source>
        <dbReference type="ARBA" id="ARBA00023014"/>
    </source>
</evidence>
<dbReference type="GO" id="GO:0051536">
    <property type="term" value="F:iron-sulfur cluster binding"/>
    <property type="evidence" value="ECO:0007669"/>
    <property type="project" value="UniProtKB-KW"/>
</dbReference>
<evidence type="ECO:0000256" key="2">
    <source>
        <dbReference type="ARBA" id="ARBA00022723"/>
    </source>
</evidence>
<dbReference type="SUPFAM" id="SSF54862">
    <property type="entry name" value="4Fe-4S ferredoxins"/>
    <property type="match status" value="1"/>
</dbReference>
<comment type="caution">
    <text evidence="7">The sequence shown here is derived from an EMBL/GenBank/DDBJ whole genome shotgun (WGS) entry which is preliminary data.</text>
</comment>
<protein>
    <recommendedName>
        <fullName evidence="6">Ferredoxin</fullName>
    </recommendedName>
</protein>
<comment type="function">
    <text evidence="6">Ferredoxins are iron-sulfur proteins that transfer electrons in a wide variety of metabolic reactions.</text>
</comment>